<gene>
    <name evidence="1" type="ORF">CEXT_4421</name>
</gene>
<dbReference type="Proteomes" id="UP001054945">
    <property type="component" value="Unassembled WGS sequence"/>
</dbReference>
<organism evidence="1 2">
    <name type="scientific">Caerostris extrusa</name>
    <name type="common">Bark spider</name>
    <name type="synonym">Caerostris bankana</name>
    <dbReference type="NCBI Taxonomy" id="172846"/>
    <lineage>
        <taxon>Eukaryota</taxon>
        <taxon>Metazoa</taxon>
        <taxon>Ecdysozoa</taxon>
        <taxon>Arthropoda</taxon>
        <taxon>Chelicerata</taxon>
        <taxon>Arachnida</taxon>
        <taxon>Araneae</taxon>
        <taxon>Araneomorphae</taxon>
        <taxon>Entelegynae</taxon>
        <taxon>Araneoidea</taxon>
        <taxon>Araneidae</taxon>
        <taxon>Caerostris</taxon>
    </lineage>
</organism>
<evidence type="ECO:0000313" key="1">
    <source>
        <dbReference type="EMBL" id="GIX77656.1"/>
    </source>
</evidence>
<name>A0AAV4MZ00_CAEEX</name>
<proteinExistence type="predicted"/>
<comment type="caution">
    <text evidence="1">The sequence shown here is derived from an EMBL/GenBank/DDBJ whole genome shotgun (WGS) entry which is preliminary data.</text>
</comment>
<sequence>MTLRHSLNGRSSVQQPEIYMRIPTWASFRELTILMTLNNPRKCGCAEKGRQESEIIIANQLIAGVNIVCGWRIAAISLLSRQGLSAWSRILLKV</sequence>
<accession>A0AAV4MZ00</accession>
<evidence type="ECO:0000313" key="2">
    <source>
        <dbReference type="Proteomes" id="UP001054945"/>
    </source>
</evidence>
<dbReference type="AlphaFoldDB" id="A0AAV4MZ00"/>
<dbReference type="EMBL" id="BPLR01020349">
    <property type="protein sequence ID" value="GIX77656.1"/>
    <property type="molecule type" value="Genomic_DNA"/>
</dbReference>
<keyword evidence="2" id="KW-1185">Reference proteome</keyword>
<reference evidence="1 2" key="1">
    <citation type="submission" date="2021-06" db="EMBL/GenBank/DDBJ databases">
        <title>Caerostris extrusa draft genome.</title>
        <authorList>
            <person name="Kono N."/>
            <person name="Arakawa K."/>
        </authorList>
    </citation>
    <scope>NUCLEOTIDE SEQUENCE [LARGE SCALE GENOMIC DNA]</scope>
</reference>
<protein>
    <submittedName>
        <fullName evidence="1">Uncharacterized protein</fullName>
    </submittedName>
</protein>